<dbReference type="EMBL" id="JANEYF010005463">
    <property type="protein sequence ID" value="KAJ8928114.1"/>
    <property type="molecule type" value="Genomic_DNA"/>
</dbReference>
<evidence type="ECO:0000256" key="5">
    <source>
        <dbReference type="SAM" id="MobiDB-lite"/>
    </source>
</evidence>
<feature type="region of interest" description="Disordered" evidence="5">
    <location>
        <begin position="216"/>
        <end position="245"/>
    </location>
</feature>
<reference evidence="8" key="1">
    <citation type="journal article" date="2023" name="Insect Mol. Biol.">
        <title>Genome sequencing provides insights into the evolution of gene families encoding plant cell wall-degrading enzymes in longhorned beetles.</title>
        <authorList>
            <person name="Shin N.R."/>
            <person name="Okamura Y."/>
            <person name="Kirsch R."/>
            <person name="Pauchet Y."/>
        </authorList>
    </citation>
    <scope>NUCLEOTIDE SEQUENCE</scope>
    <source>
        <strain evidence="8">RBIC_L_NR</strain>
    </source>
</reference>
<organism evidence="8 9">
    <name type="scientific">Rhamnusium bicolor</name>
    <dbReference type="NCBI Taxonomy" id="1586634"/>
    <lineage>
        <taxon>Eukaryota</taxon>
        <taxon>Metazoa</taxon>
        <taxon>Ecdysozoa</taxon>
        <taxon>Arthropoda</taxon>
        <taxon>Hexapoda</taxon>
        <taxon>Insecta</taxon>
        <taxon>Pterygota</taxon>
        <taxon>Neoptera</taxon>
        <taxon>Endopterygota</taxon>
        <taxon>Coleoptera</taxon>
        <taxon>Polyphaga</taxon>
        <taxon>Cucujiformia</taxon>
        <taxon>Chrysomeloidea</taxon>
        <taxon>Cerambycidae</taxon>
        <taxon>Lepturinae</taxon>
        <taxon>Rhagiini</taxon>
        <taxon>Rhamnusium</taxon>
    </lineage>
</organism>
<dbReference type="Gene3D" id="2.20.70.10">
    <property type="match status" value="1"/>
</dbReference>
<dbReference type="InterPro" id="IPR003892">
    <property type="entry name" value="CUE"/>
</dbReference>
<dbReference type="PANTHER" id="PTHR14791">
    <property type="entry name" value="BOMB/KIRA PROTEINS"/>
    <property type="match status" value="1"/>
</dbReference>
<comment type="subcellular location">
    <subcellularLocation>
        <location evidence="1">Cytoplasm</location>
    </subcellularLocation>
</comment>
<dbReference type="InterPro" id="IPR051105">
    <property type="entry name" value="WWC/KIBRA_Hippo_Reg"/>
</dbReference>
<evidence type="ECO:0000259" key="7">
    <source>
        <dbReference type="PROSITE" id="PS51140"/>
    </source>
</evidence>
<dbReference type="InterPro" id="IPR001202">
    <property type="entry name" value="WW_dom"/>
</dbReference>
<feature type="domain" description="CUE" evidence="7">
    <location>
        <begin position="125"/>
        <end position="168"/>
    </location>
</feature>
<feature type="coiled-coil region" evidence="4">
    <location>
        <begin position="272"/>
        <end position="299"/>
    </location>
</feature>
<dbReference type="InterPro" id="IPR036020">
    <property type="entry name" value="WW_dom_sf"/>
</dbReference>
<dbReference type="AlphaFoldDB" id="A0AAV8WNU7"/>
<name>A0AAV8WNU7_9CUCU</name>
<dbReference type="Proteomes" id="UP001162156">
    <property type="component" value="Unassembled WGS sequence"/>
</dbReference>
<evidence type="ECO:0000259" key="6">
    <source>
        <dbReference type="PROSITE" id="PS50020"/>
    </source>
</evidence>
<dbReference type="PROSITE" id="PS51140">
    <property type="entry name" value="CUE"/>
    <property type="match status" value="1"/>
</dbReference>
<evidence type="ECO:0000256" key="3">
    <source>
        <dbReference type="ARBA" id="ARBA00022553"/>
    </source>
</evidence>
<evidence type="ECO:0000313" key="9">
    <source>
        <dbReference type="Proteomes" id="UP001162156"/>
    </source>
</evidence>
<dbReference type="GO" id="GO:0043130">
    <property type="term" value="F:ubiquitin binding"/>
    <property type="evidence" value="ECO:0007669"/>
    <property type="project" value="InterPro"/>
</dbReference>
<feature type="domain" description="WW" evidence="6">
    <location>
        <begin position="9"/>
        <end position="40"/>
    </location>
</feature>
<keyword evidence="9" id="KW-1185">Reference proteome</keyword>
<keyword evidence="2" id="KW-0963">Cytoplasm</keyword>
<gene>
    <name evidence="8" type="ORF">NQ314_019340</name>
</gene>
<dbReference type="SMART" id="SM00456">
    <property type="entry name" value="WW"/>
    <property type="match status" value="1"/>
</dbReference>
<dbReference type="PROSITE" id="PS01159">
    <property type="entry name" value="WW_DOMAIN_1"/>
    <property type="match status" value="1"/>
</dbReference>
<dbReference type="GO" id="GO:0005737">
    <property type="term" value="C:cytoplasm"/>
    <property type="evidence" value="ECO:0007669"/>
    <property type="project" value="UniProtKB-SubCell"/>
</dbReference>
<dbReference type="SUPFAM" id="SSF51045">
    <property type="entry name" value="WW domain"/>
    <property type="match status" value="1"/>
</dbReference>
<evidence type="ECO:0000256" key="4">
    <source>
        <dbReference type="SAM" id="Coils"/>
    </source>
</evidence>
<evidence type="ECO:0000256" key="2">
    <source>
        <dbReference type="ARBA" id="ARBA00022490"/>
    </source>
</evidence>
<dbReference type="CDD" id="cd00201">
    <property type="entry name" value="WW"/>
    <property type="match status" value="1"/>
</dbReference>
<dbReference type="PROSITE" id="PS50020">
    <property type="entry name" value="WW_DOMAIN_2"/>
    <property type="match status" value="1"/>
</dbReference>
<evidence type="ECO:0000256" key="1">
    <source>
        <dbReference type="ARBA" id="ARBA00004496"/>
    </source>
</evidence>
<protein>
    <recommendedName>
        <fullName evidence="10">WW domain-containing protein</fullName>
    </recommendedName>
</protein>
<dbReference type="PANTHER" id="PTHR14791:SF29">
    <property type="entry name" value="PROTEIN KIBRA"/>
    <property type="match status" value="1"/>
</dbReference>
<evidence type="ECO:0008006" key="10">
    <source>
        <dbReference type="Google" id="ProtNLM"/>
    </source>
</evidence>
<dbReference type="Pfam" id="PF00397">
    <property type="entry name" value="WW"/>
    <property type="match status" value="1"/>
</dbReference>
<keyword evidence="4" id="KW-0175">Coiled coil</keyword>
<evidence type="ECO:0000313" key="8">
    <source>
        <dbReference type="EMBL" id="KAJ8928114.1"/>
    </source>
</evidence>
<sequence>MAELQDMPPAGWECRIDETTGKYYYINHYTKTTTWEDPRTRHRPLNGTPKRFTNVQTEYIPLQHGSPDLRRNYVYPSKTSPIPAFQMPAHMSPKSVPLQDMKPRMSPLTVKSPKIQDSSLTVLTDTDEAVAKISAMFPTVSETHIRLLLKKYHNREALVISALQVEKYPITTPGPFATPPQQRNIHHSGVHAPLHMTPPLGFRTYSRGGSPIFRPGSCSNSTYTGSPRIGDGFRSSPRPHSSPKLKLRSNISVSKIAKKASGVLEDIGYNKKDAVKVARQKLEAKKEEERREEEEEKKAMLPSPQIRIRTSEEKRKSKIEKQTVEEDITSIPTTSTGNLPISQSRQSLKSLLKEKSDKEKIWVIEEYDSVTHSKNLISTNGPNSVYAKGANEKLLLEDYINWQGSNTSIRKGPQGLAKGPNASLLSNRTYQPCGPNLQLRKGPSLNRAKGSILTQLKSVVVGESRGK</sequence>
<proteinExistence type="predicted"/>
<keyword evidence="3" id="KW-0597">Phosphoprotein</keyword>
<comment type="caution">
    <text evidence="8">The sequence shown here is derived from an EMBL/GenBank/DDBJ whole genome shotgun (WGS) entry which is preliminary data.</text>
</comment>
<accession>A0AAV8WNU7</accession>